<dbReference type="HOGENOM" id="CLU_443953_0_0_0"/>
<feature type="transmembrane region" description="Helical" evidence="2">
    <location>
        <begin position="96"/>
        <end position="119"/>
    </location>
</feature>
<feature type="transmembrane region" description="Helical" evidence="2">
    <location>
        <begin position="292"/>
        <end position="308"/>
    </location>
</feature>
<feature type="transmembrane region" description="Helical" evidence="2">
    <location>
        <begin position="156"/>
        <end position="176"/>
    </location>
</feature>
<feature type="region of interest" description="Disordered" evidence="1">
    <location>
        <begin position="577"/>
        <end position="615"/>
    </location>
</feature>
<feature type="compositionally biased region" description="Basic and acidic residues" evidence="1">
    <location>
        <begin position="28"/>
        <end position="44"/>
    </location>
</feature>
<feature type="transmembrane region" description="Helical" evidence="2">
    <location>
        <begin position="182"/>
        <end position="204"/>
    </location>
</feature>
<gene>
    <name evidence="3" type="ORF">J421_4836</name>
</gene>
<evidence type="ECO:0000256" key="1">
    <source>
        <dbReference type="SAM" id="MobiDB-lite"/>
    </source>
</evidence>
<feature type="transmembrane region" description="Helical" evidence="2">
    <location>
        <begin position="434"/>
        <end position="453"/>
    </location>
</feature>
<keyword evidence="2" id="KW-0812">Transmembrane</keyword>
<feature type="transmembrane region" description="Helical" evidence="2">
    <location>
        <begin position="125"/>
        <end position="144"/>
    </location>
</feature>
<feature type="compositionally biased region" description="Basic residues" evidence="1">
    <location>
        <begin position="600"/>
        <end position="615"/>
    </location>
</feature>
<dbReference type="RefSeq" id="WP_025413715.1">
    <property type="nucleotide sequence ID" value="NZ_CP007129.1"/>
</dbReference>
<name>W0RNQ5_9BACT</name>
<proteinExistence type="predicted"/>
<keyword evidence="2" id="KW-0472">Membrane</keyword>
<evidence type="ECO:0000256" key="2">
    <source>
        <dbReference type="SAM" id="Phobius"/>
    </source>
</evidence>
<dbReference type="InParanoid" id="W0RNQ5"/>
<evidence type="ECO:0000313" key="4">
    <source>
        <dbReference type="Proteomes" id="UP000019151"/>
    </source>
</evidence>
<geneLocation type="plasmid" evidence="3 4">
    <name>1</name>
</geneLocation>
<feature type="transmembrane region" description="Helical" evidence="2">
    <location>
        <begin position="484"/>
        <end position="503"/>
    </location>
</feature>
<dbReference type="Pfam" id="PF10101">
    <property type="entry name" value="DUF2339"/>
    <property type="match status" value="1"/>
</dbReference>
<feature type="transmembrane region" description="Helical" evidence="2">
    <location>
        <begin position="404"/>
        <end position="422"/>
    </location>
</feature>
<accession>W0RNQ5</accession>
<evidence type="ECO:0008006" key="5">
    <source>
        <dbReference type="Google" id="ProtNLM"/>
    </source>
</evidence>
<protein>
    <recommendedName>
        <fullName evidence="5">DUF2339 domain-containing protein</fullName>
    </recommendedName>
</protein>
<organism evidence="3 4">
    <name type="scientific">Gemmatirosa kalamazoonensis</name>
    <dbReference type="NCBI Taxonomy" id="861299"/>
    <lineage>
        <taxon>Bacteria</taxon>
        <taxon>Pseudomonadati</taxon>
        <taxon>Gemmatimonadota</taxon>
        <taxon>Gemmatimonadia</taxon>
        <taxon>Gemmatimonadales</taxon>
        <taxon>Gemmatimonadaceae</taxon>
        <taxon>Gemmatirosa</taxon>
    </lineage>
</organism>
<feature type="compositionally biased region" description="Low complexity" evidence="1">
    <location>
        <begin position="590"/>
        <end position="599"/>
    </location>
</feature>
<keyword evidence="4" id="KW-1185">Reference proteome</keyword>
<dbReference type="PATRIC" id="fig|861299.3.peg.4889"/>
<dbReference type="EMBL" id="CP007129">
    <property type="protein sequence ID" value="AHG92371.1"/>
    <property type="molecule type" value="Genomic_DNA"/>
</dbReference>
<feature type="transmembrane region" description="Helical" evidence="2">
    <location>
        <begin position="263"/>
        <end position="286"/>
    </location>
</feature>
<dbReference type="Proteomes" id="UP000019151">
    <property type="component" value="Plasmid 1"/>
</dbReference>
<evidence type="ECO:0000313" key="3">
    <source>
        <dbReference type="EMBL" id="AHG92371.1"/>
    </source>
</evidence>
<feature type="transmembrane region" description="Helical" evidence="2">
    <location>
        <begin position="515"/>
        <end position="537"/>
    </location>
</feature>
<feature type="region of interest" description="Disordered" evidence="1">
    <location>
        <begin position="28"/>
        <end position="54"/>
    </location>
</feature>
<feature type="transmembrane region" description="Helical" evidence="2">
    <location>
        <begin position="234"/>
        <end position="251"/>
    </location>
</feature>
<sequence>MTDDDRLSRLEQSVEELRREIAALRAERERPRDALRDALRDAPREPPITRAAAPPPIARYAPRRSAGEWLAGQMEGLGLGTLPHDRADVEAIVGRYGTVALAALLILMGVGAFLTWAIANYTIGPGTRVALGVVLAAALGALGWRVRRGDAHEGRRYGDVLLALALAVVHVDAWGAGPYLGLLSPGPALAIAAIASAGLALLAWHERDQPLFVVGVGGALVAPYVTSAGPGHPYVLPLYGWVVLTSGALALPRERRWAFATRLLGIGAAAYTAAMLAPATAGLALAPPRGEVPVLFALATAAAALVVGGPVAAPWLALAHVTTTAGGVIALALDASSGAPRLPLLAAVGDALGYAALWRAVREARRAAPTDPRTDIRTSTTALLLPLALLLGALVALPDAVSDAGAAVGAAWAALAIVAALLGARTVPNGDDPLLGAHAAVAGFASALVPALLLRDRGVARVAGLAAHGALCAAVFARVRRRVAVLPSLTSLAAAAGGAYLLLWERPAFAYTPFLTSASLAAATVVAGCIALAWLAWRTPVLTLGERGALAALAAMVALLWGREELARAPCRTTSRRSCSSATSRRRGSSRSSPAACAASRRRARPGSRSRCTPR</sequence>
<reference evidence="3 4" key="1">
    <citation type="journal article" date="2014" name="Genome Announc.">
        <title>Genome Sequence and Methylome of Soil Bacterium Gemmatirosa kalamazoonensis KBS708T, a Member of the Rarely Cultivated Gemmatimonadetes Phylum.</title>
        <authorList>
            <person name="Debruyn J.M."/>
            <person name="Radosevich M."/>
            <person name="Wommack K.E."/>
            <person name="Polson S.W."/>
            <person name="Hauser L.J."/>
            <person name="Fawaz M.N."/>
            <person name="Korlach J."/>
            <person name="Tsai Y.C."/>
        </authorList>
    </citation>
    <scope>NUCLEOTIDE SEQUENCE [LARGE SCALE GENOMIC DNA]</scope>
    <source>
        <strain evidence="3 4">KBS708</strain>
        <plasmid evidence="4">Plasmid 1</plasmid>
    </source>
</reference>
<keyword evidence="2" id="KW-1133">Transmembrane helix</keyword>
<dbReference type="PANTHER" id="PTHR38434:SF1">
    <property type="entry name" value="BLL2549 PROTEIN"/>
    <property type="match status" value="1"/>
</dbReference>
<keyword evidence="3" id="KW-0614">Plasmid</keyword>
<dbReference type="PANTHER" id="PTHR38434">
    <property type="entry name" value="BLL2549 PROTEIN"/>
    <property type="match status" value="1"/>
</dbReference>
<feature type="transmembrane region" description="Helical" evidence="2">
    <location>
        <begin position="382"/>
        <end position="398"/>
    </location>
</feature>
<feature type="transmembrane region" description="Helical" evidence="2">
    <location>
        <begin position="211"/>
        <end position="228"/>
    </location>
</feature>
<feature type="transmembrane region" description="Helical" evidence="2">
    <location>
        <begin position="342"/>
        <end position="361"/>
    </location>
</feature>
<dbReference type="KEGG" id="gba:J421_4836"/>
<dbReference type="AlphaFoldDB" id="W0RNQ5"/>
<dbReference type="InterPro" id="IPR019286">
    <property type="entry name" value="DUF2339_TM"/>
</dbReference>